<dbReference type="AlphaFoldDB" id="A0A1M4YEE3"/>
<keyword evidence="2" id="KW-1185">Reference proteome</keyword>
<dbReference type="OrthoDB" id="1119276at2"/>
<sequence>MELLAETDKLKLEFEQELAVLTEKLSGKVLLEDEFYGNPNCGIIDSENKWAIIAGIHLTFWKLNQTKKYRNESFEWIHSLRMKNKKTVEILTDPWSEKSSIWELNTENAELKKIKDFTDYRNKEYFESVEW</sequence>
<dbReference type="STRING" id="1155689.SAMN05444278_1262"/>
<dbReference type="RefSeq" id="WP_073193765.1">
    <property type="nucleotide sequence ID" value="NZ_FQTW01000026.1"/>
</dbReference>
<evidence type="ECO:0000313" key="1">
    <source>
        <dbReference type="EMBL" id="SHF03963.1"/>
    </source>
</evidence>
<organism evidence="1 2">
    <name type="scientific">Psychroflexus salarius</name>
    <dbReference type="NCBI Taxonomy" id="1155689"/>
    <lineage>
        <taxon>Bacteria</taxon>
        <taxon>Pseudomonadati</taxon>
        <taxon>Bacteroidota</taxon>
        <taxon>Flavobacteriia</taxon>
        <taxon>Flavobacteriales</taxon>
        <taxon>Flavobacteriaceae</taxon>
        <taxon>Psychroflexus</taxon>
    </lineage>
</organism>
<dbReference type="EMBL" id="FQTW01000026">
    <property type="protein sequence ID" value="SHF03963.1"/>
    <property type="molecule type" value="Genomic_DNA"/>
</dbReference>
<protein>
    <submittedName>
        <fullName evidence="1">Uncharacterized protein</fullName>
    </submittedName>
</protein>
<dbReference type="Proteomes" id="UP000184462">
    <property type="component" value="Unassembled WGS sequence"/>
</dbReference>
<reference evidence="1 2" key="1">
    <citation type="submission" date="2016-11" db="EMBL/GenBank/DDBJ databases">
        <authorList>
            <person name="Jaros S."/>
            <person name="Januszkiewicz K."/>
            <person name="Wedrychowicz H."/>
        </authorList>
    </citation>
    <scope>NUCLEOTIDE SEQUENCE [LARGE SCALE GENOMIC DNA]</scope>
    <source>
        <strain evidence="1 2">DSM 25661</strain>
    </source>
</reference>
<gene>
    <name evidence="1" type="ORF">SAMN05444278_1262</name>
</gene>
<accession>A0A1M4YEE3</accession>
<evidence type="ECO:0000313" key="2">
    <source>
        <dbReference type="Proteomes" id="UP000184462"/>
    </source>
</evidence>
<name>A0A1M4YEE3_9FLAO</name>
<proteinExistence type="predicted"/>